<dbReference type="RefSeq" id="WP_202008217.1">
    <property type="nucleotide sequence ID" value="NZ_JAERRB010000002.1"/>
</dbReference>
<sequence>MRDMLQELPAASGKMVVQAGRKIYFIDIDTISYVEACNYYILIHTGDKTFVVREALKDLEKKLCPRTFIRVHRSIILNINIFKCIEKAKNTLMVRTTIGKDFKVSRYRNRSLRTKILTHYTEPLSAVA</sequence>
<gene>
    <name evidence="2" type="ORF">JI741_06400</name>
</gene>
<dbReference type="Proteomes" id="UP000613030">
    <property type="component" value="Unassembled WGS sequence"/>
</dbReference>
<dbReference type="SMART" id="SM00850">
    <property type="entry name" value="LytTR"/>
    <property type="match status" value="1"/>
</dbReference>
<reference evidence="2 3" key="1">
    <citation type="submission" date="2021-01" db="EMBL/GenBank/DDBJ databases">
        <title>Chryseolinea sp. Jin1 Genome sequencing and assembly.</title>
        <authorList>
            <person name="Kim I."/>
        </authorList>
    </citation>
    <scope>NUCLEOTIDE SEQUENCE [LARGE SCALE GENOMIC DNA]</scope>
    <source>
        <strain evidence="2 3">Jin1</strain>
    </source>
</reference>
<dbReference type="Pfam" id="PF04397">
    <property type="entry name" value="LytTR"/>
    <property type="match status" value="1"/>
</dbReference>
<dbReference type="PROSITE" id="PS50930">
    <property type="entry name" value="HTH_LYTTR"/>
    <property type="match status" value="1"/>
</dbReference>
<evidence type="ECO:0000313" key="2">
    <source>
        <dbReference type="EMBL" id="MBL0740841.1"/>
    </source>
</evidence>
<feature type="domain" description="HTH LytTR-type" evidence="1">
    <location>
        <begin position="15"/>
        <end position="118"/>
    </location>
</feature>
<dbReference type="InterPro" id="IPR046947">
    <property type="entry name" value="LytR-like"/>
</dbReference>
<evidence type="ECO:0000313" key="3">
    <source>
        <dbReference type="Proteomes" id="UP000613030"/>
    </source>
</evidence>
<evidence type="ECO:0000259" key="1">
    <source>
        <dbReference type="PROSITE" id="PS50930"/>
    </source>
</evidence>
<name>A0ABS1KRD1_9BACT</name>
<comment type="caution">
    <text evidence="2">The sequence shown here is derived from an EMBL/GenBank/DDBJ whole genome shotgun (WGS) entry which is preliminary data.</text>
</comment>
<dbReference type="Gene3D" id="2.40.50.1020">
    <property type="entry name" value="LytTr DNA-binding domain"/>
    <property type="match status" value="1"/>
</dbReference>
<dbReference type="InterPro" id="IPR007492">
    <property type="entry name" value="LytTR_DNA-bd_dom"/>
</dbReference>
<dbReference type="EMBL" id="JAERRB010000002">
    <property type="protein sequence ID" value="MBL0740841.1"/>
    <property type="molecule type" value="Genomic_DNA"/>
</dbReference>
<accession>A0ABS1KRD1</accession>
<dbReference type="PANTHER" id="PTHR37299">
    <property type="entry name" value="TRANSCRIPTIONAL REGULATOR-RELATED"/>
    <property type="match status" value="1"/>
</dbReference>
<keyword evidence="3" id="KW-1185">Reference proteome</keyword>
<dbReference type="PANTHER" id="PTHR37299:SF1">
    <property type="entry name" value="STAGE 0 SPORULATION PROTEIN A HOMOLOG"/>
    <property type="match status" value="1"/>
</dbReference>
<proteinExistence type="predicted"/>
<organism evidence="2 3">
    <name type="scientific">Chryseolinea lacunae</name>
    <dbReference type="NCBI Taxonomy" id="2801331"/>
    <lineage>
        <taxon>Bacteria</taxon>
        <taxon>Pseudomonadati</taxon>
        <taxon>Bacteroidota</taxon>
        <taxon>Cytophagia</taxon>
        <taxon>Cytophagales</taxon>
        <taxon>Fulvivirgaceae</taxon>
        <taxon>Chryseolinea</taxon>
    </lineage>
</organism>
<protein>
    <submittedName>
        <fullName evidence="2">LytTR family transcriptional regulator</fullName>
    </submittedName>
</protein>